<evidence type="ECO:0008006" key="5">
    <source>
        <dbReference type="Google" id="ProtNLM"/>
    </source>
</evidence>
<proteinExistence type="predicted"/>
<protein>
    <recommendedName>
        <fullName evidence="5">Heavy metal translocating P-type ATPase</fullName>
    </recommendedName>
</protein>
<dbReference type="EMBL" id="BIFS01000001">
    <property type="protein sequence ID" value="GCE20546.1"/>
    <property type="molecule type" value="Genomic_DNA"/>
</dbReference>
<feature type="transmembrane region" description="Helical" evidence="2">
    <location>
        <begin position="62"/>
        <end position="87"/>
    </location>
</feature>
<reference evidence="4" key="1">
    <citation type="submission" date="2018-12" db="EMBL/GenBank/DDBJ databases">
        <title>Tengunoibacter tsumagoiensis gen. nov., sp. nov., Dictyobacter kobayashii sp. nov., D. alpinus sp. nov., and D. joshuensis sp. nov. and description of Dictyobacteraceae fam. nov. within the order Ktedonobacterales isolated from Tengu-no-mugimeshi.</title>
        <authorList>
            <person name="Wang C.M."/>
            <person name="Zheng Y."/>
            <person name="Sakai Y."/>
            <person name="Toyoda A."/>
            <person name="Minakuchi Y."/>
            <person name="Abe K."/>
            <person name="Yokota A."/>
            <person name="Yabe S."/>
        </authorList>
    </citation>
    <scope>NUCLEOTIDE SEQUENCE [LARGE SCALE GENOMIC DNA]</scope>
    <source>
        <strain evidence="4">Uno11</strain>
    </source>
</reference>
<dbReference type="AlphaFoldDB" id="A0A402AN50"/>
<gene>
    <name evidence="3" type="ORF">KDK_43460</name>
</gene>
<keyword evidence="4" id="KW-1185">Reference proteome</keyword>
<evidence type="ECO:0000256" key="1">
    <source>
        <dbReference type="SAM" id="MobiDB-lite"/>
    </source>
</evidence>
<dbReference type="Proteomes" id="UP000287188">
    <property type="component" value="Unassembled WGS sequence"/>
</dbReference>
<comment type="caution">
    <text evidence="3">The sequence shown here is derived from an EMBL/GenBank/DDBJ whole genome shotgun (WGS) entry which is preliminary data.</text>
</comment>
<feature type="transmembrane region" description="Helical" evidence="2">
    <location>
        <begin position="6"/>
        <end position="23"/>
    </location>
</feature>
<evidence type="ECO:0000256" key="2">
    <source>
        <dbReference type="SAM" id="Phobius"/>
    </source>
</evidence>
<feature type="region of interest" description="Disordered" evidence="1">
    <location>
        <begin position="104"/>
        <end position="123"/>
    </location>
</feature>
<feature type="transmembrane region" description="Helical" evidence="2">
    <location>
        <begin position="30"/>
        <end position="50"/>
    </location>
</feature>
<name>A0A402AN50_9CHLR</name>
<sequence length="123" mass="13735">MIKRYPIPAVALSLLLVSALLWLGRRSELANWVLLAIIVWGGIPLLWETIKRLWHREFSIDVIAVIAIIGSLLLHEYLAGAIVVLMLSGVRHWKPMRYGAHAAHSQRWPNGPHAPPISGKGNN</sequence>
<keyword evidence="2" id="KW-1133">Transmembrane helix</keyword>
<evidence type="ECO:0000313" key="4">
    <source>
        <dbReference type="Proteomes" id="UP000287188"/>
    </source>
</evidence>
<keyword evidence="2" id="KW-0812">Transmembrane</keyword>
<accession>A0A402AN50</accession>
<keyword evidence="2" id="KW-0472">Membrane</keyword>
<organism evidence="3 4">
    <name type="scientific">Dictyobacter kobayashii</name>
    <dbReference type="NCBI Taxonomy" id="2014872"/>
    <lineage>
        <taxon>Bacteria</taxon>
        <taxon>Bacillati</taxon>
        <taxon>Chloroflexota</taxon>
        <taxon>Ktedonobacteria</taxon>
        <taxon>Ktedonobacterales</taxon>
        <taxon>Dictyobacteraceae</taxon>
        <taxon>Dictyobacter</taxon>
    </lineage>
</organism>
<evidence type="ECO:0000313" key="3">
    <source>
        <dbReference type="EMBL" id="GCE20546.1"/>
    </source>
</evidence>